<keyword evidence="8" id="KW-0472">Membrane</keyword>
<keyword evidence="3" id="KW-0597">Phosphoprotein</keyword>
<feature type="domain" description="Histidine kinase" evidence="9">
    <location>
        <begin position="277"/>
        <end position="490"/>
    </location>
</feature>
<feature type="transmembrane region" description="Helical" evidence="8">
    <location>
        <begin position="9"/>
        <end position="29"/>
    </location>
</feature>
<evidence type="ECO:0000256" key="8">
    <source>
        <dbReference type="SAM" id="Phobius"/>
    </source>
</evidence>
<sequence length="490" mass="55491">MTNRRIRSIFWLMTACIVAINAFQGYWLFTTYQLNRQQFGNTVQDALFQVIEGHQVDNARILLGRHRPGRPGKATSNDSSGRVPDTPPRIARRAPGGAPKEARVLVRRSDAGAGSRFYYQYNNDLVTVAPTDTLAQRISRFVVQEWREGGRVDLRKIYSVYRAELLRRNIDVAFTIDTLSIHPRPGGDNLIIYNGNGLNAENDGRFRTLPLPVNPVRHIFVQATFEMPVPYLLRRMGWLLGCSLLLLLLTSGCFVFMLRTILRQKKLSDIKNDFINNMTHELKTPISTVTAAVEALLHFGALNDPRKTEEYLHISQNNLQRLSDLVEKVLNLAVEEKQEFEFQTEPVSLAEMLCELAANHRIKAAKTVIFNMHIPFGTTVQVDRMHFGNVINNLIDNAIKYSYERVTISFNYEQEPHGWQLTVTDNGIGIPKAYQASVFDRFFRVPTGDLHQIKGFGLGLAYVRQVVEKHGGSISLASELGKGSAFVLKF</sequence>
<name>A0ABQ1YTM0_9BACT</name>
<dbReference type="InterPro" id="IPR036890">
    <property type="entry name" value="HATPase_C_sf"/>
</dbReference>
<dbReference type="Pfam" id="PF02518">
    <property type="entry name" value="HATPase_c"/>
    <property type="match status" value="1"/>
</dbReference>
<dbReference type="InterPro" id="IPR050351">
    <property type="entry name" value="BphY/WalK/GraS-like"/>
</dbReference>
<dbReference type="PANTHER" id="PTHR45453:SF1">
    <property type="entry name" value="PHOSPHATE REGULON SENSOR PROTEIN PHOR"/>
    <property type="match status" value="1"/>
</dbReference>
<evidence type="ECO:0000256" key="5">
    <source>
        <dbReference type="ARBA" id="ARBA00022777"/>
    </source>
</evidence>
<comment type="catalytic activity">
    <reaction evidence="1">
        <text>ATP + protein L-histidine = ADP + protein N-phospho-L-histidine.</text>
        <dbReference type="EC" id="2.7.13.3"/>
    </reaction>
</comment>
<dbReference type="InterPro" id="IPR005467">
    <property type="entry name" value="His_kinase_dom"/>
</dbReference>
<dbReference type="CDD" id="cd00075">
    <property type="entry name" value="HATPase"/>
    <property type="match status" value="1"/>
</dbReference>
<dbReference type="EC" id="2.7.13.3" evidence="2"/>
<comment type="caution">
    <text evidence="10">The sequence shown here is derived from an EMBL/GenBank/DDBJ whole genome shotgun (WGS) entry which is preliminary data.</text>
</comment>
<dbReference type="InterPro" id="IPR036097">
    <property type="entry name" value="HisK_dim/P_sf"/>
</dbReference>
<feature type="transmembrane region" description="Helical" evidence="8">
    <location>
        <begin position="236"/>
        <end position="258"/>
    </location>
</feature>
<dbReference type="SMART" id="SM00388">
    <property type="entry name" value="HisKA"/>
    <property type="match status" value="1"/>
</dbReference>
<keyword evidence="11" id="KW-1185">Reference proteome</keyword>
<dbReference type="PROSITE" id="PS50109">
    <property type="entry name" value="HIS_KIN"/>
    <property type="match status" value="1"/>
</dbReference>
<evidence type="ECO:0000256" key="3">
    <source>
        <dbReference type="ARBA" id="ARBA00022553"/>
    </source>
</evidence>
<keyword evidence="8" id="KW-1133">Transmembrane helix</keyword>
<dbReference type="Pfam" id="PF00512">
    <property type="entry name" value="HisKA"/>
    <property type="match status" value="1"/>
</dbReference>
<reference evidence="11" key="1">
    <citation type="journal article" date="2019" name="Int. J. Syst. Evol. Microbiol.">
        <title>The Global Catalogue of Microorganisms (GCM) 10K type strain sequencing project: providing services to taxonomists for standard genome sequencing and annotation.</title>
        <authorList>
            <consortium name="The Broad Institute Genomics Platform"/>
            <consortium name="The Broad Institute Genome Sequencing Center for Infectious Disease"/>
            <person name="Wu L."/>
            <person name="Ma J."/>
        </authorList>
    </citation>
    <scope>NUCLEOTIDE SEQUENCE [LARGE SCALE GENOMIC DNA]</scope>
    <source>
        <strain evidence="11">CGMCC 1.15288</strain>
    </source>
</reference>
<evidence type="ECO:0000256" key="2">
    <source>
        <dbReference type="ARBA" id="ARBA00012438"/>
    </source>
</evidence>
<protein>
    <recommendedName>
        <fullName evidence="2">histidine kinase</fullName>
        <ecNumber evidence="2">2.7.13.3</ecNumber>
    </recommendedName>
</protein>
<keyword evidence="6" id="KW-0902">Two-component regulatory system</keyword>
<dbReference type="SUPFAM" id="SSF47384">
    <property type="entry name" value="Homodimeric domain of signal transducing histidine kinase"/>
    <property type="match status" value="1"/>
</dbReference>
<evidence type="ECO:0000313" key="11">
    <source>
        <dbReference type="Proteomes" id="UP000600214"/>
    </source>
</evidence>
<dbReference type="EMBL" id="BMIA01000002">
    <property type="protein sequence ID" value="GGH36107.1"/>
    <property type="molecule type" value="Genomic_DNA"/>
</dbReference>
<dbReference type="InterPro" id="IPR003594">
    <property type="entry name" value="HATPase_dom"/>
</dbReference>
<proteinExistence type="predicted"/>
<evidence type="ECO:0000256" key="1">
    <source>
        <dbReference type="ARBA" id="ARBA00000085"/>
    </source>
</evidence>
<evidence type="ECO:0000256" key="7">
    <source>
        <dbReference type="SAM" id="MobiDB-lite"/>
    </source>
</evidence>
<dbReference type="RefSeq" id="WP_188933106.1">
    <property type="nucleotide sequence ID" value="NZ_BMIA01000002.1"/>
</dbReference>
<dbReference type="InterPro" id="IPR004358">
    <property type="entry name" value="Sig_transdc_His_kin-like_C"/>
</dbReference>
<evidence type="ECO:0000313" key="10">
    <source>
        <dbReference type="EMBL" id="GGH36107.1"/>
    </source>
</evidence>
<dbReference type="InterPro" id="IPR003661">
    <property type="entry name" value="HisK_dim/P_dom"/>
</dbReference>
<gene>
    <name evidence="10" type="ORF">GCM10007423_28220</name>
</gene>
<keyword evidence="5" id="KW-0418">Kinase</keyword>
<evidence type="ECO:0000256" key="4">
    <source>
        <dbReference type="ARBA" id="ARBA00022679"/>
    </source>
</evidence>
<organism evidence="10 11">
    <name type="scientific">Dyadobacter endophyticus</name>
    <dbReference type="NCBI Taxonomy" id="1749036"/>
    <lineage>
        <taxon>Bacteria</taxon>
        <taxon>Pseudomonadati</taxon>
        <taxon>Bacteroidota</taxon>
        <taxon>Cytophagia</taxon>
        <taxon>Cytophagales</taxon>
        <taxon>Spirosomataceae</taxon>
        <taxon>Dyadobacter</taxon>
    </lineage>
</organism>
<dbReference type="CDD" id="cd00082">
    <property type="entry name" value="HisKA"/>
    <property type="match status" value="1"/>
</dbReference>
<dbReference type="Gene3D" id="1.10.287.130">
    <property type="match status" value="1"/>
</dbReference>
<dbReference type="Proteomes" id="UP000600214">
    <property type="component" value="Unassembled WGS sequence"/>
</dbReference>
<evidence type="ECO:0000256" key="6">
    <source>
        <dbReference type="ARBA" id="ARBA00023012"/>
    </source>
</evidence>
<keyword evidence="8" id="KW-0812">Transmembrane</keyword>
<dbReference type="PRINTS" id="PR00344">
    <property type="entry name" value="BCTRLSENSOR"/>
</dbReference>
<dbReference type="SUPFAM" id="SSF55874">
    <property type="entry name" value="ATPase domain of HSP90 chaperone/DNA topoisomerase II/histidine kinase"/>
    <property type="match status" value="1"/>
</dbReference>
<dbReference type="PANTHER" id="PTHR45453">
    <property type="entry name" value="PHOSPHATE REGULON SENSOR PROTEIN PHOR"/>
    <property type="match status" value="1"/>
</dbReference>
<keyword evidence="4" id="KW-0808">Transferase</keyword>
<accession>A0ABQ1YTM0</accession>
<evidence type="ECO:0000259" key="9">
    <source>
        <dbReference type="PROSITE" id="PS50109"/>
    </source>
</evidence>
<dbReference type="SMART" id="SM00387">
    <property type="entry name" value="HATPase_c"/>
    <property type="match status" value="1"/>
</dbReference>
<dbReference type="Gene3D" id="3.30.565.10">
    <property type="entry name" value="Histidine kinase-like ATPase, C-terminal domain"/>
    <property type="match status" value="1"/>
</dbReference>
<feature type="region of interest" description="Disordered" evidence="7">
    <location>
        <begin position="64"/>
        <end position="101"/>
    </location>
</feature>